<evidence type="ECO:0000313" key="2">
    <source>
        <dbReference type="EMBL" id="MCF4099517.1"/>
    </source>
</evidence>
<dbReference type="EMBL" id="JAKGTI010000003">
    <property type="protein sequence ID" value="MCF4099517.1"/>
    <property type="molecule type" value="Genomic_DNA"/>
</dbReference>
<proteinExistence type="predicted"/>
<feature type="transmembrane region" description="Helical" evidence="1">
    <location>
        <begin position="16"/>
        <end position="34"/>
    </location>
</feature>
<name>A0ABS9EBG5_9HYPH</name>
<dbReference type="PANTHER" id="PTHR36974:SF1">
    <property type="entry name" value="DOXX FAMILY MEMBRANE PROTEIN"/>
    <property type="match status" value="1"/>
</dbReference>
<dbReference type="PANTHER" id="PTHR36974">
    <property type="entry name" value="MEMBRANE PROTEIN-RELATED"/>
    <property type="match status" value="1"/>
</dbReference>
<keyword evidence="1" id="KW-0812">Transmembrane</keyword>
<feature type="transmembrane region" description="Helical" evidence="1">
    <location>
        <begin position="46"/>
        <end position="64"/>
    </location>
</feature>
<keyword evidence="1" id="KW-0472">Membrane</keyword>
<organism evidence="2 3">
    <name type="scientific">Maritalea mediterranea</name>
    <dbReference type="NCBI Taxonomy" id="2909667"/>
    <lineage>
        <taxon>Bacteria</taxon>
        <taxon>Pseudomonadati</taxon>
        <taxon>Pseudomonadota</taxon>
        <taxon>Alphaproteobacteria</taxon>
        <taxon>Hyphomicrobiales</taxon>
        <taxon>Devosiaceae</taxon>
        <taxon>Maritalea</taxon>
    </lineage>
</organism>
<sequence>MQIDDWATNLLPYKNLMFLSLILIGPSFMGFLLRWAELGPKVAPPFWGRVGIALFLVMTASAHFTDPLAMAAMLPGFVPFRAELVVLTGFLELGLAALLLYPPMAYRAGWAIIIMLMGFLPANIYAALNHVDFGGAAIGPAYLLVRVPFQLLIVGFVYWACLRVQHVSVRESGALV</sequence>
<evidence type="ECO:0000256" key="1">
    <source>
        <dbReference type="SAM" id="Phobius"/>
    </source>
</evidence>
<feature type="transmembrane region" description="Helical" evidence="1">
    <location>
        <begin position="84"/>
        <end position="101"/>
    </location>
</feature>
<protein>
    <recommendedName>
        <fullName evidence="4">DoxX family membrane protein</fullName>
    </recommendedName>
</protein>
<evidence type="ECO:0008006" key="4">
    <source>
        <dbReference type="Google" id="ProtNLM"/>
    </source>
</evidence>
<dbReference type="Proteomes" id="UP001201217">
    <property type="component" value="Unassembled WGS sequence"/>
</dbReference>
<evidence type="ECO:0000313" key="3">
    <source>
        <dbReference type="Proteomes" id="UP001201217"/>
    </source>
</evidence>
<reference evidence="2 3" key="1">
    <citation type="submission" date="2022-01" db="EMBL/GenBank/DDBJ databases">
        <title>Maritalea mediterranea sp. nov., isolated from marine plastic residues from the Malva-rosa beach (Valencia, Spain).</title>
        <authorList>
            <person name="Vidal-Verdu A."/>
            <person name="Molina-Menor E."/>
            <person name="Pascual J."/>
            <person name="Pereto J."/>
            <person name="Porcar M."/>
        </authorList>
    </citation>
    <scope>NUCLEOTIDE SEQUENCE [LARGE SCALE GENOMIC DNA]</scope>
    <source>
        <strain evidence="2 3">P4.10X</strain>
    </source>
</reference>
<keyword evidence="3" id="KW-1185">Reference proteome</keyword>
<comment type="caution">
    <text evidence="2">The sequence shown here is derived from an EMBL/GenBank/DDBJ whole genome shotgun (WGS) entry which is preliminary data.</text>
</comment>
<dbReference type="RefSeq" id="WP_236115211.1">
    <property type="nucleotide sequence ID" value="NZ_JAKGTI010000003.1"/>
</dbReference>
<feature type="transmembrane region" description="Helical" evidence="1">
    <location>
        <begin position="108"/>
        <end position="128"/>
    </location>
</feature>
<gene>
    <name evidence="2" type="ORF">L1I42_13535</name>
</gene>
<feature type="transmembrane region" description="Helical" evidence="1">
    <location>
        <begin position="140"/>
        <end position="161"/>
    </location>
</feature>
<accession>A0ABS9EBG5</accession>
<keyword evidence="1" id="KW-1133">Transmembrane helix</keyword>